<evidence type="ECO:0000313" key="1">
    <source>
        <dbReference type="EMBL" id="KAF2627299.1"/>
    </source>
</evidence>
<comment type="caution">
    <text evidence="1">The sequence shown here is derived from an EMBL/GenBank/DDBJ whole genome shotgun (WGS) entry which is preliminary data.</text>
</comment>
<accession>A0ACB6S1N1</accession>
<dbReference type="Proteomes" id="UP000799754">
    <property type="component" value="Unassembled WGS sequence"/>
</dbReference>
<keyword evidence="2" id="KW-1185">Reference proteome</keyword>
<dbReference type="EMBL" id="MU006717">
    <property type="protein sequence ID" value="KAF2627299.1"/>
    <property type="molecule type" value="Genomic_DNA"/>
</dbReference>
<protein>
    <submittedName>
        <fullName evidence="1">Uncharacterized protein</fullName>
    </submittedName>
</protein>
<gene>
    <name evidence="1" type="ORF">BU25DRAFT_440107</name>
</gene>
<name>A0ACB6S1N1_9PLEO</name>
<reference evidence="1" key="1">
    <citation type="journal article" date="2020" name="Stud. Mycol.">
        <title>101 Dothideomycetes genomes: a test case for predicting lifestyles and emergence of pathogens.</title>
        <authorList>
            <person name="Haridas S."/>
            <person name="Albert R."/>
            <person name="Binder M."/>
            <person name="Bloem J."/>
            <person name="Labutti K."/>
            <person name="Salamov A."/>
            <person name="Andreopoulos B."/>
            <person name="Baker S."/>
            <person name="Barry K."/>
            <person name="Bills G."/>
            <person name="Bluhm B."/>
            <person name="Cannon C."/>
            <person name="Castanera R."/>
            <person name="Culley D."/>
            <person name="Daum C."/>
            <person name="Ezra D."/>
            <person name="Gonzalez J."/>
            <person name="Henrissat B."/>
            <person name="Kuo A."/>
            <person name="Liang C."/>
            <person name="Lipzen A."/>
            <person name="Lutzoni F."/>
            <person name="Magnuson J."/>
            <person name="Mondo S."/>
            <person name="Nolan M."/>
            <person name="Ohm R."/>
            <person name="Pangilinan J."/>
            <person name="Park H.-J."/>
            <person name="Ramirez L."/>
            <person name="Alfaro M."/>
            <person name="Sun H."/>
            <person name="Tritt A."/>
            <person name="Yoshinaga Y."/>
            <person name="Zwiers L.-H."/>
            <person name="Turgeon B."/>
            <person name="Goodwin S."/>
            <person name="Spatafora J."/>
            <person name="Crous P."/>
            <person name="Grigoriev I."/>
        </authorList>
    </citation>
    <scope>NUCLEOTIDE SEQUENCE</scope>
    <source>
        <strain evidence="1">CBS 525.71</strain>
    </source>
</reference>
<sequence length="401" mass="43886">MSTKTTTSTQTRLRSGSSTKNLQIAGYDRGQSRIDILQTTETKQLWRSILDVFLPNGYPNSVSDDYTAYQIFDSFQAFAGKIAGMIGSRAVWQRLGVGDSAASPTGTMLMQVIRKCMGKLATIFFAHRMSTSIEAECKAYRLESDPLTETAIVIDCMILCISSILLSAAGVAGGASKSSLSGHFAKGNNLGELNAKDGSQETVISPAGMMTGTLVVSWLTTPFRTWFALLSLLALHFLNRTGVRAVEMRSLNRERANITFSSLLSADKGEVHPRTGAMNLQGVSLSALLELFQGEEYIWWRQTQAQPKSSDAVVMVVLKEGATAQSQLRAWYHGLLLSRHVHDLDESTQRQHTMLGHVARTLAQASEMFDAYAKMLTDAGWDLSIPLLQTSSGSRIRIEAE</sequence>
<evidence type="ECO:0000313" key="2">
    <source>
        <dbReference type="Proteomes" id="UP000799754"/>
    </source>
</evidence>
<organism evidence="1 2">
    <name type="scientific">Macroventuria anomochaeta</name>
    <dbReference type="NCBI Taxonomy" id="301207"/>
    <lineage>
        <taxon>Eukaryota</taxon>
        <taxon>Fungi</taxon>
        <taxon>Dikarya</taxon>
        <taxon>Ascomycota</taxon>
        <taxon>Pezizomycotina</taxon>
        <taxon>Dothideomycetes</taxon>
        <taxon>Pleosporomycetidae</taxon>
        <taxon>Pleosporales</taxon>
        <taxon>Pleosporineae</taxon>
        <taxon>Didymellaceae</taxon>
        <taxon>Macroventuria</taxon>
    </lineage>
</organism>
<proteinExistence type="predicted"/>